<name>A0A9P0CLJ2_9CUCU</name>
<keyword evidence="2" id="KW-1185">Reference proteome</keyword>
<organism evidence="1 2">
    <name type="scientific">Psylliodes chrysocephalus</name>
    <dbReference type="NCBI Taxonomy" id="3402493"/>
    <lineage>
        <taxon>Eukaryota</taxon>
        <taxon>Metazoa</taxon>
        <taxon>Ecdysozoa</taxon>
        <taxon>Arthropoda</taxon>
        <taxon>Hexapoda</taxon>
        <taxon>Insecta</taxon>
        <taxon>Pterygota</taxon>
        <taxon>Neoptera</taxon>
        <taxon>Endopterygota</taxon>
        <taxon>Coleoptera</taxon>
        <taxon>Polyphaga</taxon>
        <taxon>Cucujiformia</taxon>
        <taxon>Chrysomeloidea</taxon>
        <taxon>Chrysomelidae</taxon>
        <taxon>Galerucinae</taxon>
        <taxon>Alticini</taxon>
        <taxon>Psylliodes</taxon>
    </lineage>
</organism>
<sequence>MDFFEKKKYEFPTKCVTKIAGLSIIQAAEAKSDDRFLCEIKDVDFIARKVHHYNNCHKEYTRLPDRRLHAAPESESLAQQKVHRGVERSLLPPCKASLENHISRVNYQCYIWNNAHVAKSMAPSPVRHGWKLENGQVKIDWIKGDPLPPELTDVMESYHPDEFEDGDEPDLVTFTDILHEVDEDEEKSY</sequence>
<evidence type="ECO:0000313" key="1">
    <source>
        <dbReference type="EMBL" id="CAH1104369.1"/>
    </source>
</evidence>
<protein>
    <submittedName>
        <fullName evidence="1">Uncharacterized protein</fullName>
    </submittedName>
</protein>
<dbReference type="OrthoDB" id="5953092at2759"/>
<evidence type="ECO:0000313" key="2">
    <source>
        <dbReference type="Proteomes" id="UP001153636"/>
    </source>
</evidence>
<dbReference type="EMBL" id="OV651828">
    <property type="protein sequence ID" value="CAH1104369.1"/>
    <property type="molecule type" value="Genomic_DNA"/>
</dbReference>
<reference evidence="1" key="1">
    <citation type="submission" date="2022-01" db="EMBL/GenBank/DDBJ databases">
        <authorList>
            <person name="King R."/>
        </authorList>
    </citation>
    <scope>NUCLEOTIDE SEQUENCE</scope>
</reference>
<accession>A0A9P0CLJ2</accession>
<proteinExistence type="predicted"/>
<dbReference type="AlphaFoldDB" id="A0A9P0CLJ2"/>
<gene>
    <name evidence="1" type="ORF">PSYICH_LOCUS5332</name>
</gene>
<dbReference type="Proteomes" id="UP001153636">
    <property type="component" value="Chromosome 16"/>
</dbReference>